<dbReference type="CTD" id="379333"/>
<dbReference type="PANTHER" id="PTHR47008">
    <property type="entry name" value="PROTEIN CORDON-BLEU"/>
    <property type="match status" value="1"/>
</dbReference>
<dbReference type="GO" id="GO:0003785">
    <property type="term" value="F:actin monomer binding"/>
    <property type="evidence" value="ECO:0000318"/>
    <property type="project" value="GO_Central"/>
</dbReference>
<feature type="compositionally biased region" description="Polar residues" evidence="1">
    <location>
        <begin position="549"/>
        <end position="559"/>
    </location>
</feature>
<feature type="compositionally biased region" description="Polar residues" evidence="1">
    <location>
        <begin position="860"/>
        <end position="882"/>
    </location>
</feature>
<dbReference type="PROSITE" id="PS51082">
    <property type="entry name" value="WH2"/>
    <property type="match status" value="2"/>
</dbReference>
<organism evidence="3 4">
    <name type="scientific">Xenopus laevis</name>
    <name type="common">African clawed frog</name>
    <dbReference type="NCBI Taxonomy" id="8355"/>
    <lineage>
        <taxon>Eukaryota</taxon>
        <taxon>Metazoa</taxon>
        <taxon>Chordata</taxon>
        <taxon>Craniata</taxon>
        <taxon>Vertebrata</taxon>
        <taxon>Euteleostomi</taxon>
        <taxon>Amphibia</taxon>
        <taxon>Batrachia</taxon>
        <taxon>Anura</taxon>
        <taxon>Pipoidea</taxon>
        <taxon>Pipidae</taxon>
        <taxon>Xenopodinae</taxon>
        <taxon>Xenopus</taxon>
        <taxon>Xenopus</taxon>
    </lineage>
</organism>
<feature type="domain" description="WH2" evidence="2">
    <location>
        <begin position="1164"/>
        <end position="1184"/>
    </location>
</feature>
<dbReference type="GO" id="GO:0005884">
    <property type="term" value="C:actin filament"/>
    <property type="evidence" value="ECO:0007669"/>
    <property type="project" value="TreeGrafter"/>
</dbReference>
<dbReference type="InterPro" id="IPR003124">
    <property type="entry name" value="WH2_dom"/>
</dbReference>
<dbReference type="GO" id="GO:0030041">
    <property type="term" value="P:actin filament polymerization"/>
    <property type="evidence" value="ECO:0000318"/>
    <property type="project" value="GO_Central"/>
</dbReference>
<feature type="compositionally biased region" description="Polar residues" evidence="1">
    <location>
        <begin position="1101"/>
        <end position="1111"/>
    </location>
</feature>
<dbReference type="GO" id="GO:0043025">
    <property type="term" value="C:neuronal cell body"/>
    <property type="evidence" value="ECO:0000318"/>
    <property type="project" value="GO_Central"/>
</dbReference>
<dbReference type="GO" id="GO:0048471">
    <property type="term" value="C:perinuclear region of cytoplasm"/>
    <property type="evidence" value="ECO:0000318"/>
    <property type="project" value="GO_Central"/>
</dbReference>
<proteinExistence type="predicted"/>
<dbReference type="Gene3D" id="3.10.20.90">
    <property type="entry name" value="Phosphatidylinositol 3-kinase Catalytic Subunit, Chain A, domain 1"/>
    <property type="match status" value="1"/>
</dbReference>
<feature type="compositionally biased region" description="Polar residues" evidence="1">
    <location>
        <begin position="893"/>
        <end position="908"/>
    </location>
</feature>
<feature type="compositionally biased region" description="Basic and acidic residues" evidence="1">
    <location>
        <begin position="721"/>
        <end position="739"/>
    </location>
</feature>
<dbReference type="GO" id="GO:0005886">
    <property type="term" value="C:plasma membrane"/>
    <property type="evidence" value="ECO:0000318"/>
    <property type="project" value="GO_Central"/>
</dbReference>
<feature type="region of interest" description="Disordered" evidence="1">
    <location>
        <begin position="1097"/>
        <end position="1147"/>
    </location>
</feature>
<feature type="region of interest" description="Disordered" evidence="1">
    <location>
        <begin position="699"/>
        <end position="756"/>
    </location>
</feature>
<evidence type="ECO:0000313" key="4">
    <source>
        <dbReference type="RefSeq" id="XP_041421189.1"/>
    </source>
</evidence>
<feature type="compositionally biased region" description="Polar residues" evidence="1">
    <location>
        <begin position="78"/>
        <end position="92"/>
    </location>
</feature>
<feature type="domain" description="WH2" evidence="2">
    <location>
        <begin position="1249"/>
        <end position="1269"/>
    </location>
</feature>
<evidence type="ECO:0000313" key="3">
    <source>
        <dbReference type="Proteomes" id="UP000186698"/>
    </source>
</evidence>
<reference evidence="4" key="1">
    <citation type="submission" date="2025-08" db="UniProtKB">
        <authorList>
            <consortium name="RefSeq"/>
        </authorList>
    </citation>
    <scope>IDENTIFICATION</scope>
    <source>
        <strain evidence="4">J_2021</strain>
        <tissue evidence="4">Erythrocytes</tissue>
    </source>
</reference>
<feature type="region of interest" description="Disordered" evidence="1">
    <location>
        <begin position="362"/>
        <end position="476"/>
    </location>
</feature>
<feature type="compositionally biased region" description="Basic and acidic residues" evidence="1">
    <location>
        <begin position="420"/>
        <end position="429"/>
    </location>
</feature>
<dbReference type="CDD" id="cd21799">
    <property type="entry name" value="WH2_Wa_Cobl"/>
    <property type="match status" value="1"/>
</dbReference>
<feature type="compositionally biased region" description="Polar residues" evidence="1">
    <location>
        <begin position="1127"/>
        <end position="1140"/>
    </location>
</feature>
<dbReference type="GeneID" id="379333"/>
<dbReference type="GO" id="GO:0001726">
    <property type="term" value="C:ruffle"/>
    <property type="evidence" value="ECO:0000318"/>
    <property type="project" value="GO_Central"/>
</dbReference>
<feature type="compositionally biased region" description="Pro residues" evidence="1">
    <location>
        <begin position="454"/>
        <end position="466"/>
    </location>
</feature>
<feature type="compositionally biased region" description="Basic and acidic residues" evidence="1">
    <location>
        <begin position="560"/>
        <end position="571"/>
    </location>
</feature>
<feature type="compositionally biased region" description="Basic and acidic residues" evidence="1">
    <location>
        <begin position="381"/>
        <end position="390"/>
    </location>
</feature>
<dbReference type="GO" id="GO:0044295">
    <property type="term" value="C:axonal growth cone"/>
    <property type="evidence" value="ECO:0000318"/>
    <property type="project" value="GO_Central"/>
</dbReference>
<feature type="region of interest" description="Disordered" evidence="1">
    <location>
        <begin position="58"/>
        <end position="93"/>
    </location>
</feature>
<protein>
    <submittedName>
        <fullName evidence="4">Cordon-bleu WH2 repeat protein L homeolog isoform X1</fullName>
    </submittedName>
</protein>
<dbReference type="OrthoDB" id="8882621at2759"/>
<evidence type="ECO:0000256" key="1">
    <source>
        <dbReference type="SAM" id="MobiDB-lite"/>
    </source>
</evidence>
<dbReference type="InterPro" id="IPR019025">
    <property type="entry name" value="Cordon-bleu_ubiquitin_domain"/>
</dbReference>
<feature type="compositionally biased region" description="Polar residues" evidence="1">
    <location>
        <begin position="740"/>
        <end position="751"/>
    </location>
</feature>
<dbReference type="Proteomes" id="UP000186698">
    <property type="component" value="Chromosome 6L"/>
</dbReference>
<dbReference type="Pfam" id="PF02205">
    <property type="entry name" value="WH2"/>
    <property type="match status" value="2"/>
</dbReference>
<feature type="compositionally biased region" description="Low complexity" evidence="1">
    <location>
        <begin position="534"/>
        <end position="548"/>
    </location>
</feature>
<dbReference type="GO" id="GO:1990357">
    <property type="term" value="C:terminal web"/>
    <property type="evidence" value="ECO:0000318"/>
    <property type="project" value="GO_Central"/>
</dbReference>
<dbReference type="AlphaFoldDB" id="A0A8J1KY51"/>
<dbReference type="SMART" id="SM00246">
    <property type="entry name" value="WH2"/>
    <property type="match status" value="2"/>
</dbReference>
<feature type="region of interest" description="Disordered" evidence="1">
    <location>
        <begin position="268"/>
        <end position="310"/>
    </location>
</feature>
<dbReference type="GO" id="GO:0044294">
    <property type="term" value="C:dendritic growth cone"/>
    <property type="evidence" value="ECO:0000318"/>
    <property type="project" value="GO_Central"/>
</dbReference>
<dbReference type="InterPro" id="IPR039895">
    <property type="entry name" value="COBL-like"/>
</dbReference>
<sequence>MSCIVVWQQANDFGCKNVVFQPLSDASSLEDLTHCKQENSRATRVKLGAYIVTSRKKLKARAPPPPIQASISRPPMEQRSSSEFDGTDNQSPEDIKENMLHRKMDLTICLPDGRGKTVTVDGSKAVMDLLVDICSQYHLNPAHHTIEAKSGECQQPFTLRPNTLIGTLDVQTVCLKEKVTEIKVKKPAPMIPEKTVRLVVNFLGTQKTVVRVNPEVPLQSILLAICEKCEFQPEDVILLRDTTNKEELDMAKSLKVLGIKELYAWNSKKEKKRNSSTNSDNTEKEKKGILGFFRSHKKNKNEGNTGSMENEEYEEIFKAASTTGTTHDGCSTAPSSPAVNTRPVTLGASVSLYNISSIGAKPEVKKRRAPPPPKPTPFEAVVEKNMDQKTPEQLLPGIQNEQQKKKRRAPPPPTAPMPNDKNEEKEENGKSSTGNGRQVPQKPPRGTTRSPPLLVIPPPPPYPPPDYGNLDPPVTENGVVVTEQPKFVPVPAKRDISLKRFNSVSSVEILTVDSMEADEAGSIRSYTEDSGVVSSLSDSASLDLPSDSTQSRESLLNQENAKESVRTDIHKNNKSSNMQTRRDDDDDVTSVRNGDEDIFISAQFQKTLEELDDDSEDMDDVDSAYRNHIHSQSSPFHKQESMTYTEVPVTIIDGVPDMENEVTSNSQRVELHTNYTKQGALKPEQNASTAFKLENGYNHRESKPTETIPSSMPRSKFASAKKAEFSETRLIENKDKTEKQQIPASLNNTTKGAEPSKPVLWRQQTYESKAGMRTFTVVPPKPDVKKYDRGASLSASAIKIDDFGNLISPHTSISKKDLNNSHSNKPQGPLVEKAKEFWRSNSMDSQAGEVREQFPKKFSSVKSNKPNQQEADSKINYISQVINKGGETKEQPSIKNNKPNQQGQMDTLNYPSLKGVALNTITERENGHLKQLHSIPGSQEKMIIIEHTNSVKSNPPFLNIQKRTSSQYVASAISKYTEPSRSKSFETNDSIKQETTADLRKRFSGIYVPAGSNPSKTAAEKNNKSNDHSQIYAQRESSVSEQQGFSEIQSRVGTTAITILERNPEKTSMFHSAPHESQGRLNTISSSNSFLKAVREKSGKMEQSNSYTSNKEPLRSVAIKEDKGNDVPSTITDDTDNPSNGDVFGPKAKLRQVVQKPFQKDTTLHSALMEAIQSGEGKEKLRKIQTSSAVLNELQSVRNAEPSFKEAEKVHNQLQSIPPPPLMPPPPPPPVLNLSATVSPATKANSVNAREALMDAIRSGAGAARLKKVSTVYGLRK</sequence>
<accession>A0A8J1KY51</accession>
<name>A0A8J1KY51_XENLA</name>
<evidence type="ECO:0000259" key="2">
    <source>
        <dbReference type="PROSITE" id="PS51082"/>
    </source>
</evidence>
<feature type="region of interest" description="Disordered" evidence="1">
    <location>
        <begin position="322"/>
        <end position="342"/>
    </location>
</feature>
<gene>
    <name evidence="4" type="primary">cobl.L</name>
    <name evidence="4" type="synonym">cobl</name>
</gene>
<dbReference type="CDD" id="cd21801">
    <property type="entry name" value="WH2_Wc_Cobl"/>
    <property type="match status" value="1"/>
</dbReference>
<dbReference type="Pfam" id="PF09469">
    <property type="entry name" value="Cobl"/>
    <property type="match status" value="1"/>
</dbReference>
<feature type="compositionally biased region" description="Basic and acidic residues" evidence="1">
    <location>
        <begin position="1112"/>
        <end position="1125"/>
    </location>
</feature>
<dbReference type="GO" id="GO:0051639">
    <property type="term" value="P:actin filament network formation"/>
    <property type="evidence" value="ECO:0000318"/>
    <property type="project" value="GO_Central"/>
</dbReference>
<dbReference type="RefSeq" id="XP_041421189.1">
    <property type="nucleotide sequence ID" value="XM_041565255.1"/>
</dbReference>
<feature type="region of interest" description="Disordered" evidence="1">
    <location>
        <begin position="514"/>
        <end position="594"/>
    </location>
</feature>
<feature type="region of interest" description="Disordered" evidence="1">
    <location>
        <begin position="855"/>
        <end position="908"/>
    </location>
</feature>
<dbReference type="PANTHER" id="PTHR47008:SF1">
    <property type="entry name" value="PROTEIN CORDON-BLEU"/>
    <property type="match status" value="1"/>
</dbReference>
<keyword evidence="3" id="KW-1185">Reference proteome</keyword>